<dbReference type="Pfam" id="PF24877">
    <property type="entry name" value="ILV_EDD_C"/>
    <property type="match status" value="1"/>
</dbReference>
<dbReference type="PROSITE" id="PS00887">
    <property type="entry name" value="ILVD_EDD_2"/>
    <property type="match status" value="1"/>
</dbReference>
<keyword evidence="3" id="KW-0479">Metal-binding</keyword>
<dbReference type="NCBIfam" id="TIGR01196">
    <property type="entry name" value="edd"/>
    <property type="match status" value="1"/>
</dbReference>
<evidence type="ECO:0000256" key="9">
    <source>
        <dbReference type="NCBIfam" id="TIGR01196"/>
    </source>
</evidence>
<dbReference type="InterPro" id="IPR020558">
    <property type="entry name" value="DiOHA_6PGluconate_deHydtase_CS"/>
</dbReference>
<dbReference type="EC" id="4.2.1.12" evidence="9"/>
<dbReference type="PANTHER" id="PTHR43661:SF1">
    <property type="entry name" value="PHOSPHOGLUCONATE DEHYDRATASE"/>
    <property type="match status" value="1"/>
</dbReference>
<dbReference type="Pfam" id="PF00920">
    <property type="entry name" value="ILVD_EDD_N"/>
    <property type="match status" value="1"/>
</dbReference>
<sequence length="598" mass="64041">MNLNKKLIDIKNRIEDRSKDSRSSYLNKINFSSDQSKSARNNMGCSNIAHAFASCDKAQQNKGANGAAVIGVVTAYNDMLSAHAPLKDYPDVIKTSSEKRNAIARVAGGVPAMCDGITQGEPGMELSLFSRDVIALSTAVAFSHNVFDAGVCLGVCDKIVPGLVIGALTFGHLPIAMLPAGPMPTGISNVEKSVNRKKFASGEIDRSALITSEQAAYHTSGTCTFYGTANTNQLIMEVMGLQLPSSSFCQPKTLERQLLIDKTVECILNLRDKDVKMGEMLDSKSWVNAIVALIASGGSTNLAIHLIAMADAGGFKITIEDIDEIASFVPIITNIYPNGTADVNEFHNSGGVSAFIGSLLDGGYLFEDVQTLLGNGLNVYRNKLEIHDGSLIWENTSSILDQSIIRDTNNPFRQSGGLRLLDGNIGKGIIKTSALKSPEKVIKAPAMVFDDQEDVLKAFKLNKLNKDLIIVVRGQGPSANGMPELHKLTSPLNVLQSKGFEIAIITDGRMSGASGSVPAVIHVTPEAINMGAIGLINDGDLIELDINKGTFKLLVDDDVLKNRTHAEINHLHNGVGRELFKAFRDKVGTVETGASIFS</sequence>
<proteinExistence type="inferred from homology"/>
<dbReference type="InterPro" id="IPR056740">
    <property type="entry name" value="ILV_EDD_C"/>
</dbReference>
<comment type="similarity">
    <text evidence="1">Belongs to the IlvD/Edd family.</text>
</comment>
<dbReference type="Proteomes" id="UP000711391">
    <property type="component" value="Unassembled WGS sequence"/>
</dbReference>
<dbReference type="SUPFAM" id="SSF52016">
    <property type="entry name" value="LeuD/IlvD-like"/>
    <property type="match status" value="1"/>
</dbReference>
<dbReference type="InterPro" id="IPR037237">
    <property type="entry name" value="IlvD/EDD_N"/>
</dbReference>
<comment type="caution">
    <text evidence="12">The sequence shown here is derived from an EMBL/GenBank/DDBJ whole genome shotgun (WGS) entry which is preliminary data.</text>
</comment>
<dbReference type="PANTHER" id="PTHR43661">
    <property type="entry name" value="D-XYLONATE DEHYDRATASE"/>
    <property type="match status" value="1"/>
</dbReference>
<evidence type="ECO:0000256" key="7">
    <source>
        <dbReference type="ARBA" id="ARBA00023239"/>
    </source>
</evidence>
<evidence type="ECO:0000313" key="13">
    <source>
        <dbReference type="Proteomes" id="UP000711391"/>
    </source>
</evidence>
<evidence type="ECO:0000256" key="5">
    <source>
        <dbReference type="ARBA" id="ARBA00023014"/>
    </source>
</evidence>
<dbReference type="InterPro" id="IPR004786">
    <property type="entry name" value="6-phosphgluc_deHydtase"/>
</dbReference>
<name>A0A937I5B0_9GAMM</name>
<dbReference type="PROSITE" id="PS00886">
    <property type="entry name" value="ILVD_EDD_1"/>
    <property type="match status" value="1"/>
</dbReference>
<protein>
    <recommendedName>
        <fullName evidence="9">Phosphogluconate dehydratase</fullName>
        <ecNumber evidence="9">4.2.1.12</ecNumber>
    </recommendedName>
</protein>
<reference evidence="12" key="1">
    <citation type="submission" date="2020-10" db="EMBL/GenBank/DDBJ databases">
        <title>Microbiome of the Black Sea water column analyzed by genome centric metagenomics.</title>
        <authorList>
            <person name="Cabello-Yeves P.J."/>
            <person name="Callieri C."/>
            <person name="Picazo A."/>
            <person name="Mehrshad M."/>
            <person name="Haro-Moreno J.M."/>
            <person name="Roda-Garcia J."/>
            <person name="Dzembekova N."/>
            <person name="Slabakova V."/>
            <person name="Slabakova N."/>
            <person name="Moncheva S."/>
            <person name="Rodriguez-Valera F."/>
        </authorList>
    </citation>
    <scope>NUCLEOTIDE SEQUENCE</scope>
    <source>
        <strain evidence="12">BS307-5m-G50</strain>
    </source>
</reference>
<dbReference type="InterPro" id="IPR042096">
    <property type="entry name" value="Dihydro-acid_dehy_C"/>
</dbReference>
<dbReference type="GO" id="GO:0009255">
    <property type="term" value="P:Entner-Doudoroff pathway through 6-phosphogluconate"/>
    <property type="evidence" value="ECO:0007669"/>
    <property type="project" value="UniProtKB-UniRule"/>
</dbReference>
<keyword evidence="6" id="KW-0311">Gluconate utilization</keyword>
<evidence type="ECO:0000256" key="2">
    <source>
        <dbReference type="ARBA" id="ARBA00022485"/>
    </source>
</evidence>
<dbReference type="GO" id="GO:0004456">
    <property type="term" value="F:phosphogluconate dehydratase activity"/>
    <property type="evidence" value="ECO:0007669"/>
    <property type="project" value="UniProtKB-UniRule"/>
</dbReference>
<evidence type="ECO:0000313" key="12">
    <source>
        <dbReference type="EMBL" id="MBL6818401.1"/>
    </source>
</evidence>
<dbReference type="GO" id="GO:0051539">
    <property type="term" value="F:4 iron, 4 sulfur cluster binding"/>
    <property type="evidence" value="ECO:0007669"/>
    <property type="project" value="UniProtKB-KW"/>
</dbReference>
<dbReference type="EMBL" id="JADHQD010000015">
    <property type="protein sequence ID" value="MBL6818401.1"/>
    <property type="molecule type" value="Genomic_DNA"/>
</dbReference>
<keyword evidence="7 12" id="KW-0456">Lyase</keyword>
<keyword evidence="8" id="KW-0119">Carbohydrate metabolism</keyword>
<gene>
    <name evidence="12" type="ORF">ISQ64_03240</name>
</gene>
<evidence type="ECO:0000259" key="11">
    <source>
        <dbReference type="Pfam" id="PF24877"/>
    </source>
</evidence>
<evidence type="ECO:0000259" key="10">
    <source>
        <dbReference type="Pfam" id="PF00920"/>
    </source>
</evidence>
<dbReference type="Gene3D" id="3.50.30.80">
    <property type="entry name" value="IlvD/EDD C-terminal domain-like"/>
    <property type="match status" value="1"/>
</dbReference>
<dbReference type="AlphaFoldDB" id="A0A937I5B0"/>
<feature type="domain" description="Dihydroxy-acid/6-phosphogluconate dehydratase N-terminal" evidence="10">
    <location>
        <begin position="69"/>
        <end position="377"/>
    </location>
</feature>
<evidence type="ECO:0000256" key="1">
    <source>
        <dbReference type="ARBA" id="ARBA00006486"/>
    </source>
</evidence>
<keyword evidence="2" id="KW-0004">4Fe-4S</keyword>
<evidence type="ECO:0000256" key="6">
    <source>
        <dbReference type="ARBA" id="ARBA00023064"/>
    </source>
</evidence>
<evidence type="ECO:0000256" key="4">
    <source>
        <dbReference type="ARBA" id="ARBA00023004"/>
    </source>
</evidence>
<dbReference type="InterPro" id="IPR000581">
    <property type="entry name" value="ILV_EDD_N"/>
</dbReference>
<evidence type="ECO:0000256" key="8">
    <source>
        <dbReference type="ARBA" id="ARBA00023277"/>
    </source>
</evidence>
<dbReference type="SUPFAM" id="SSF143975">
    <property type="entry name" value="IlvD/EDD N-terminal domain-like"/>
    <property type="match status" value="1"/>
</dbReference>
<dbReference type="GO" id="GO:0005829">
    <property type="term" value="C:cytosol"/>
    <property type="evidence" value="ECO:0007669"/>
    <property type="project" value="TreeGrafter"/>
</dbReference>
<dbReference type="GO" id="GO:0019521">
    <property type="term" value="P:D-gluconate metabolic process"/>
    <property type="evidence" value="ECO:0007669"/>
    <property type="project" value="UniProtKB-KW"/>
</dbReference>
<keyword evidence="4" id="KW-0408">Iron</keyword>
<organism evidence="12 13">
    <name type="scientific">SAR86 cluster bacterium</name>
    <dbReference type="NCBI Taxonomy" id="2030880"/>
    <lineage>
        <taxon>Bacteria</taxon>
        <taxon>Pseudomonadati</taxon>
        <taxon>Pseudomonadota</taxon>
        <taxon>Gammaproteobacteria</taxon>
        <taxon>SAR86 cluster</taxon>
    </lineage>
</organism>
<dbReference type="GO" id="GO:0046872">
    <property type="term" value="F:metal ion binding"/>
    <property type="evidence" value="ECO:0007669"/>
    <property type="project" value="UniProtKB-KW"/>
</dbReference>
<feature type="domain" description="Dihydroxy-acid/6-phosphogluconate dehydratase C-terminal" evidence="11">
    <location>
        <begin position="404"/>
        <end position="594"/>
    </location>
</feature>
<evidence type="ECO:0000256" key="3">
    <source>
        <dbReference type="ARBA" id="ARBA00022723"/>
    </source>
</evidence>
<accession>A0A937I5B0</accession>
<keyword evidence="5" id="KW-0411">Iron-sulfur</keyword>